<evidence type="ECO:0000256" key="1">
    <source>
        <dbReference type="SAM" id="MobiDB-lite"/>
    </source>
</evidence>
<dbReference type="Proteomes" id="UP001174909">
    <property type="component" value="Unassembled WGS sequence"/>
</dbReference>
<reference evidence="2" key="1">
    <citation type="submission" date="2023-03" db="EMBL/GenBank/DDBJ databases">
        <authorList>
            <person name="Steffen K."/>
            <person name="Cardenas P."/>
        </authorList>
    </citation>
    <scope>NUCLEOTIDE SEQUENCE</scope>
</reference>
<feature type="compositionally biased region" description="Basic and acidic residues" evidence="1">
    <location>
        <begin position="1"/>
        <end position="13"/>
    </location>
</feature>
<evidence type="ECO:0000313" key="2">
    <source>
        <dbReference type="EMBL" id="CAI8040300.1"/>
    </source>
</evidence>
<gene>
    <name evidence="2" type="ORF">GBAR_LOCUS22465</name>
</gene>
<dbReference type="EMBL" id="CASHTH010003100">
    <property type="protein sequence ID" value="CAI8040300.1"/>
    <property type="molecule type" value="Genomic_DNA"/>
</dbReference>
<accession>A0AA35X6T5</accession>
<name>A0AA35X6T5_GEOBA</name>
<evidence type="ECO:0000313" key="3">
    <source>
        <dbReference type="Proteomes" id="UP001174909"/>
    </source>
</evidence>
<proteinExistence type="predicted"/>
<dbReference type="AlphaFoldDB" id="A0AA35X6T5"/>
<comment type="caution">
    <text evidence="2">The sequence shown here is derived from an EMBL/GenBank/DDBJ whole genome shotgun (WGS) entry which is preliminary data.</text>
</comment>
<organism evidence="2 3">
    <name type="scientific">Geodia barretti</name>
    <name type="common">Barrett's horny sponge</name>
    <dbReference type="NCBI Taxonomy" id="519541"/>
    <lineage>
        <taxon>Eukaryota</taxon>
        <taxon>Metazoa</taxon>
        <taxon>Porifera</taxon>
        <taxon>Demospongiae</taxon>
        <taxon>Heteroscleromorpha</taxon>
        <taxon>Tetractinellida</taxon>
        <taxon>Astrophorina</taxon>
        <taxon>Geodiidae</taxon>
        <taxon>Geodia</taxon>
    </lineage>
</organism>
<keyword evidence="3" id="KW-1185">Reference proteome</keyword>
<sequence length="109" mass="12351">MNAQPERADRELLNPEGPDGDFAPVISNPSLSQWRVEGIERDLTPLQYHYLSMMKRLIALKDSYQGDSEAEDWLMSAINKSIFSTLRDSLEANVGDEAKDLITPQQRVD</sequence>
<protein>
    <submittedName>
        <fullName evidence="2">Uncharacterized protein</fullName>
    </submittedName>
</protein>
<feature type="region of interest" description="Disordered" evidence="1">
    <location>
        <begin position="1"/>
        <end position="24"/>
    </location>
</feature>